<evidence type="ECO:0000313" key="4">
    <source>
        <dbReference type="Proteomes" id="UP000680067"/>
    </source>
</evidence>
<dbReference type="CDD" id="cd06533">
    <property type="entry name" value="Glyco_transf_WecG_TagA"/>
    <property type="match status" value="1"/>
</dbReference>
<keyword evidence="4" id="KW-1185">Reference proteome</keyword>
<sequence length="266" mass="30334">MNQPAVHSQTIDLFELSIRTENFAQAHRSLLDAAKQGSGRPKVVVTPNVDHIVRLDAQVEFKQLYKTADYIFADGMPVVWASRMSSARLPERVTGADLFVSLCRSAVTEKLRVFVLGGMPGQEEELKADFARIYPGLQISLLCPSMQFTTDGDEANAAIRQIIDLQPHFVFVCLGMPKQEYFAFRLRKELPAGLHAPVVMCVGAAMEFALNKKKRAPLWMQRIGFEWLWRLLSEPRRLWQRYTVQGSKYGGILLRERKRQQALRQQ</sequence>
<protein>
    <submittedName>
        <fullName evidence="3">WecB/TagA/CpsF family glycosyltransferase</fullName>
    </submittedName>
</protein>
<dbReference type="PANTHER" id="PTHR34136:SF1">
    <property type="entry name" value="UDP-N-ACETYL-D-MANNOSAMINURONIC ACID TRANSFERASE"/>
    <property type="match status" value="1"/>
</dbReference>
<evidence type="ECO:0000256" key="1">
    <source>
        <dbReference type="ARBA" id="ARBA00022676"/>
    </source>
</evidence>
<proteinExistence type="predicted"/>
<reference evidence="3" key="1">
    <citation type="submission" date="2021-04" db="EMBL/GenBank/DDBJ databases">
        <title>novel species isolated from subtropical streams in China.</title>
        <authorList>
            <person name="Lu H."/>
        </authorList>
    </citation>
    <scope>NUCLEOTIDE SEQUENCE</scope>
    <source>
        <strain evidence="3">LFS511W</strain>
    </source>
</reference>
<dbReference type="Pfam" id="PF03808">
    <property type="entry name" value="Glyco_tran_WecG"/>
    <property type="match status" value="1"/>
</dbReference>
<keyword evidence="2" id="KW-0808">Transferase</keyword>
<keyword evidence="1" id="KW-0328">Glycosyltransferase</keyword>
<organism evidence="3 4">
    <name type="scientific">Undibacterium luofuense</name>
    <dbReference type="NCBI Taxonomy" id="2828733"/>
    <lineage>
        <taxon>Bacteria</taxon>
        <taxon>Pseudomonadati</taxon>
        <taxon>Pseudomonadota</taxon>
        <taxon>Betaproteobacteria</taxon>
        <taxon>Burkholderiales</taxon>
        <taxon>Oxalobacteraceae</taxon>
        <taxon>Undibacterium</taxon>
    </lineage>
</organism>
<dbReference type="InterPro" id="IPR004629">
    <property type="entry name" value="WecG_TagA_CpsF"/>
</dbReference>
<dbReference type="PANTHER" id="PTHR34136">
    <property type="match status" value="1"/>
</dbReference>
<dbReference type="NCBIfam" id="TIGR00696">
    <property type="entry name" value="wecG_tagA_cpsF"/>
    <property type="match status" value="1"/>
</dbReference>
<dbReference type="AlphaFoldDB" id="A0A941I6P0"/>
<dbReference type="GO" id="GO:0016758">
    <property type="term" value="F:hexosyltransferase activity"/>
    <property type="evidence" value="ECO:0007669"/>
    <property type="project" value="TreeGrafter"/>
</dbReference>
<comment type="caution">
    <text evidence="3">The sequence shown here is derived from an EMBL/GenBank/DDBJ whole genome shotgun (WGS) entry which is preliminary data.</text>
</comment>
<dbReference type="Proteomes" id="UP000680067">
    <property type="component" value="Unassembled WGS sequence"/>
</dbReference>
<dbReference type="EMBL" id="JAGSPN010000018">
    <property type="protein sequence ID" value="MBR7784107.1"/>
    <property type="molecule type" value="Genomic_DNA"/>
</dbReference>
<gene>
    <name evidence="3" type="ORF">KDM89_18320</name>
</gene>
<evidence type="ECO:0000256" key="2">
    <source>
        <dbReference type="ARBA" id="ARBA00022679"/>
    </source>
</evidence>
<dbReference type="RefSeq" id="WP_212689371.1">
    <property type="nucleotide sequence ID" value="NZ_JAGSPN010000018.1"/>
</dbReference>
<accession>A0A941I6P0</accession>
<name>A0A941I6P0_9BURK</name>
<evidence type="ECO:0000313" key="3">
    <source>
        <dbReference type="EMBL" id="MBR7784107.1"/>
    </source>
</evidence>